<feature type="compositionally biased region" description="Low complexity" evidence="3">
    <location>
        <begin position="696"/>
        <end position="712"/>
    </location>
</feature>
<reference evidence="5 6" key="1">
    <citation type="journal article" date="2013" name="BMC Genomics">
        <title>The genome and transcriptome of the pine saprophyte Ophiostoma piceae, and a comparison with the bark beetle-associated pine pathogen Grosmannia clavigera.</title>
        <authorList>
            <person name="Haridas S."/>
            <person name="Wang Y."/>
            <person name="Lim L."/>
            <person name="Massoumi Alamouti S."/>
            <person name="Jackman S."/>
            <person name="Docking R."/>
            <person name="Robertson G."/>
            <person name="Birol I."/>
            <person name="Bohlmann J."/>
            <person name="Breuil C."/>
        </authorList>
    </citation>
    <scope>NUCLEOTIDE SEQUENCE [LARGE SCALE GENOMIC DNA]</scope>
    <source>
        <strain evidence="5 6">UAMH 11346</strain>
    </source>
</reference>
<dbReference type="STRING" id="1262450.S3C2U3"/>
<feature type="compositionally biased region" description="Basic and acidic residues" evidence="3">
    <location>
        <begin position="683"/>
        <end position="693"/>
    </location>
</feature>
<evidence type="ECO:0000313" key="5">
    <source>
        <dbReference type="EMBL" id="EPE06091.1"/>
    </source>
</evidence>
<dbReference type="VEuPathDB" id="FungiDB:F503_02920"/>
<dbReference type="HOGENOM" id="CLU_012508_1_0_1"/>
<feature type="compositionally biased region" description="Polar residues" evidence="3">
    <location>
        <begin position="498"/>
        <end position="511"/>
    </location>
</feature>
<evidence type="ECO:0000256" key="3">
    <source>
        <dbReference type="SAM" id="MobiDB-lite"/>
    </source>
</evidence>
<dbReference type="OrthoDB" id="10251809at2759"/>
<name>S3C2U3_OPHP1</name>
<organism evidence="5 6">
    <name type="scientific">Ophiostoma piceae (strain UAMH 11346)</name>
    <name type="common">Sap stain fungus</name>
    <dbReference type="NCBI Taxonomy" id="1262450"/>
    <lineage>
        <taxon>Eukaryota</taxon>
        <taxon>Fungi</taxon>
        <taxon>Dikarya</taxon>
        <taxon>Ascomycota</taxon>
        <taxon>Pezizomycotina</taxon>
        <taxon>Sordariomycetes</taxon>
        <taxon>Sordariomycetidae</taxon>
        <taxon>Ophiostomatales</taxon>
        <taxon>Ophiostomataceae</taxon>
        <taxon>Ophiostoma</taxon>
    </lineage>
</organism>
<evidence type="ECO:0000313" key="6">
    <source>
        <dbReference type="Proteomes" id="UP000016923"/>
    </source>
</evidence>
<feature type="region of interest" description="Disordered" evidence="3">
    <location>
        <begin position="637"/>
        <end position="668"/>
    </location>
</feature>
<sequence length="796" mass="83650">MLRLLAASALVAAVLAQSSGWESGQINATMCSWEQPRVAVVKDTVYIDGGLLYWIPGKDDGSYDTPAPDDNPLGIIWTLNFSTPFSTVDNITALMKPLYKVNPDSNANNLAPNFYDGALLANDDEFFLYGGLLDQTDAYSYPDGDVISAYRVDQYGAYKAAFRPGIINADLPDNMTRYVAYGGAASAPSENKAWYFSGLRSPSWGPIYNVNGNDSLTAVNISNTLISVDMTTQQEESWTNKTLDSTIDGRANPELVWVPVGPQGILVAIGGVTYPEFISVMGKSTNSAASKSESPAFVTTVDVYDIANKLWYKQPTTGGSAMGQRTRACSVLATADDASSFNIYYYGGFDGLDVSSDFNDDVWVLSLPSFTWTKVYASKDSTHGRAGHKCVKPYPDQMFVVGGYPPISGSSLSCLGGGIVQLFNLSSAAWMDAYTPTEWSEYSVPDAVVKVIGGDGKGESDATYDTHSNAVFRWLRAQPSVKHASTEGTSWDGDGPNGFSTSGAPHSTGTPISPEMAELNLARGSPGYHQQSYGQSPHGQPALHGNSNNNIVSELTADNAFASELSADATQTFELPADFPGSNVSSTDISGNTNIGSAQGYFAKSVSAELESPLQNSVLNSSNNGSARNLTAQGIIPRADSPSLGSAPPFSPSPPQPTPPFAATPSMTAGANFRESNISDISEQDRSHLRHGSEGGQSVASGVSSSAAGTVSPLGSDFPPTIIGVIAASSTPQPIPEAAAGAEAAAEEEAAKEQGQATASAAARTGAPEQASPTADASPSQSRRSVFRESEADLKE</sequence>
<gene>
    <name evidence="5" type="ORF">F503_02920</name>
</gene>
<feature type="compositionally biased region" description="Polar residues" evidence="3">
    <location>
        <begin position="771"/>
        <end position="784"/>
    </location>
</feature>
<feature type="region of interest" description="Disordered" evidence="3">
    <location>
        <begin position="734"/>
        <end position="796"/>
    </location>
</feature>
<accession>S3C2U3</accession>
<dbReference type="AlphaFoldDB" id="S3C2U3"/>
<keyword evidence="4" id="KW-0732">Signal</keyword>
<dbReference type="InterPro" id="IPR011043">
    <property type="entry name" value="Gal_Oxase/kelch_b-propeller"/>
</dbReference>
<feature type="region of interest" description="Disordered" evidence="3">
    <location>
        <begin position="483"/>
        <end position="550"/>
    </location>
</feature>
<feature type="chain" id="PRO_5004518265" evidence="4">
    <location>
        <begin position="17"/>
        <end position="796"/>
    </location>
</feature>
<feature type="compositionally biased region" description="Polar residues" evidence="3">
    <location>
        <begin position="528"/>
        <end position="538"/>
    </location>
</feature>
<dbReference type="Proteomes" id="UP000016923">
    <property type="component" value="Unassembled WGS sequence"/>
</dbReference>
<dbReference type="SUPFAM" id="SSF50965">
    <property type="entry name" value="Galactose oxidase, central domain"/>
    <property type="match status" value="1"/>
</dbReference>
<keyword evidence="2" id="KW-0677">Repeat</keyword>
<evidence type="ECO:0000256" key="1">
    <source>
        <dbReference type="ARBA" id="ARBA00022441"/>
    </source>
</evidence>
<evidence type="ECO:0000256" key="4">
    <source>
        <dbReference type="SAM" id="SignalP"/>
    </source>
</evidence>
<feature type="compositionally biased region" description="Pro residues" evidence="3">
    <location>
        <begin position="649"/>
        <end position="662"/>
    </location>
</feature>
<dbReference type="eggNOG" id="ENOG502SIX7">
    <property type="taxonomic scope" value="Eukaryota"/>
</dbReference>
<dbReference type="InterPro" id="IPR015915">
    <property type="entry name" value="Kelch-typ_b-propeller"/>
</dbReference>
<keyword evidence="6" id="KW-1185">Reference proteome</keyword>
<dbReference type="Gene3D" id="2.120.10.80">
    <property type="entry name" value="Kelch-type beta propeller"/>
    <property type="match status" value="1"/>
</dbReference>
<proteinExistence type="predicted"/>
<feature type="signal peptide" evidence="4">
    <location>
        <begin position="1"/>
        <end position="16"/>
    </location>
</feature>
<feature type="compositionally biased region" description="Low complexity" evidence="3">
    <location>
        <begin position="753"/>
        <end position="767"/>
    </location>
</feature>
<evidence type="ECO:0000256" key="2">
    <source>
        <dbReference type="ARBA" id="ARBA00022737"/>
    </source>
</evidence>
<dbReference type="PANTHER" id="PTHR46228:SF2">
    <property type="entry name" value="KELCH REPEAT PROTEIN (AFU_ORTHOLOGUE AFUA_4G14350)"/>
    <property type="match status" value="1"/>
</dbReference>
<keyword evidence="1" id="KW-0880">Kelch repeat</keyword>
<dbReference type="PANTHER" id="PTHR46228">
    <property type="entry name" value="KELCH DOMAIN-CONTAINING PROTEIN"/>
    <property type="match status" value="1"/>
</dbReference>
<protein>
    <submittedName>
        <fullName evidence="5">Kelch repeat protein</fullName>
    </submittedName>
</protein>
<feature type="compositionally biased region" description="Basic and acidic residues" evidence="3">
    <location>
        <begin position="786"/>
        <end position="796"/>
    </location>
</feature>
<feature type="region of interest" description="Disordered" evidence="3">
    <location>
        <begin position="682"/>
        <end position="721"/>
    </location>
</feature>
<dbReference type="EMBL" id="KE148154">
    <property type="protein sequence ID" value="EPE06091.1"/>
    <property type="molecule type" value="Genomic_DNA"/>
</dbReference>